<dbReference type="SUPFAM" id="SSF55797">
    <property type="entry name" value="PR-1-like"/>
    <property type="match status" value="1"/>
</dbReference>
<dbReference type="InterPro" id="IPR035940">
    <property type="entry name" value="CAP_sf"/>
</dbReference>
<dbReference type="Pfam" id="PF00188">
    <property type="entry name" value="CAP"/>
    <property type="match status" value="1"/>
</dbReference>
<evidence type="ECO:0000313" key="2">
    <source>
        <dbReference type="EMBL" id="EMF09890.1"/>
    </source>
</evidence>
<keyword evidence="3" id="KW-1185">Reference proteome</keyword>
<sequence>MATNWMDDGYSNDGYADECLKHHNYHRANHEAPDIQWDPYLAYIAQLVASSCVYGHNLDYDPQAGQNIAGGMSATNVSGTITELWYNAELPYFSELYGQPYPDMTYFEQYGHMTQIVWKGTASVGCATQYCPYGLANAGGIEPYFTVCNYKDPGNMFGYYDQMVSPPQGAPDIHWDMYKK</sequence>
<protein>
    <submittedName>
        <fullName evidence="2">PR-1-like protein</fullName>
    </submittedName>
</protein>
<dbReference type="EMBL" id="KB456268">
    <property type="protein sequence ID" value="EMF09890.1"/>
    <property type="molecule type" value="Genomic_DNA"/>
</dbReference>
<dbReference type="GeneID" id="27906298"/>
<evidence type="ECO:0000259" key="1">
    <source>
        <dbReference type="SMART" id="SM00198"/>
    </source>
</evidence>
<dbReference type="InterPro" id="IPR001283">
    <property type="entry name" value="CRISP-related"/>
</dbReference>
<dbReference type="AlphaFoldDB" id="M3BTA5"/>
<dbReference type="InterPro" id="IPR002413">
    <property type="entry name" value="V5_allergen-like"/>
</dbReference>
<dbReference type="CDD" id="cd05380">
    <property type="entry name" value="CAP_euk"/>
    <property type="match status" value="1"/>
</dbReference>
<dbReference type="InterPro" id="IPR014044">
    <property type="entry name" value="CAP_dom"/>
</dbReference>
<dbReference type="HOGENOM" id="CLU_035730_5_1_1"/>
<dbReference type="PRINTS" id="PR00837">
    <property type="entry name" value="V5TPXLIKE"/>
</dbReference>
<proteinExistence type="predicted"/>
<accession>M3BTA5</accession>
<dbReference type="OMA" id="HVTNING"/>
<dbReference type="PRINTS" id="PR00838">
    <property type="entry name" value="V5ALLERGEN"/>
</dbReference>
<dbReference type="Proteomes" id="UP000016931">
    <property type="component" value="Unassembled WGS sequence"/>
</dbReference>
<dbReference type="Gene3D" id="3.40.33.10">
    <property type="entry name" value="CAP"/>
    <property type="match status" value="1"/>
</dbReference>
<dbReference type="PANTHER" id="PTHR10334">
    <property type="entry name" value="CYSTEINE-RICH SECRETORY PROTEIN-RELATED"/>
    <property type="match status" value="1"/>
</dbReference>
<evidence type="ECO:0000313" key="3">
    <source>
        <dbReference type="Proteomes" id="UP000016931"/>
    </source>
</evidence>
<reference evidence="2 3" key="1">
    <citation type="journal article" date="2012" name="PLoS Pathog.">
        <title>Diverse lifestyles and strategies of plant pathogenesis encoded in the genomes of eighteen Dothideomycetes fungi.</title>
        <authorList>
            <person name="Ohm R.A."/>
            <person name="Feau N."/>
            <person name="Henrissat B."/>
            <person name="Schoch C.L."/>
            <person name="Horwitz B.A."/>
            <person name="Barry K.W."/>
            <person name="Condon B.J."/>
            <person name="Copeland A.C."/>
            <person name="Dhillon B."/>
            <person name="Glaser F."/>
            <person name="Hesse C.N."/>
            <person name="Kosti I."/>
            <person name="LaButti K."/>
            <person name="Lindquist E.A."/>
            <person name="Lucas S."/>
            <person name="Salamov A.A."/>
            <person name="Bradshaw R.E."/>
            <person name="Ciuffetti L."/>
            <person name="Hamelin R.C."/>
            <person name="Kema G.H.J."/>
            <person name="Lawrence C."/>
            <person name="Scott J.A."/>
            <person name="Spatafora J.W."/>
            <person name="Turgeon B.G."/>
            <person name="de Wit P.J.G.M."/>
            <person name="Zhong S."/>
            <person name="Goodwin S.B."/>
            <person name="Grigoriev I.V."/>
        </authorList>
    </citation>
    <scope>NUCLEOTIDE SEQUENCE [LARGE SCALE GENOMIC DNA]</scope>
    <source>
        <strain evidence="2 3">SO2202</strain>
    </source>
</reference>
<gene>
    <name evidence="2" type="ORF">SEPMUDRAFT_50403</name>
</gene>
<name>M3BTA5_SPHMS</name>
<dbReference type="OrthoDB" id="337038at2759"/>
<organism evidence="2 3">
    <name type="scientific">Sphaerulina musiva (strain SO2202)</name>
    <name type="common">Poplar stem canker fungus</name>
    <name type="synonym">Septoria musiva</name>
    <dbReference type="NCBI Taxonomy" id="692275"/>
    <lineage>
        <taxon>Eukaryota</taxon>
        <taxon>Fungi</taxon>
        <taxon>Dikarya</taxon>
        <taxon>Ascomycota</taxon>
        <taxon>Pezizomycotina</taxon>
        <taxon>Dothideomycetes</taxon>
        <taxon>Dothideomycetidae</taxon>
        <taxon>Mycosphaerellales</taxon>
        <taxon>Mycosphaerellaceae</taxon>
        <taxon>Sphaerulina</taxon>
    </lineage>
</organism>
<dbReference type="SMART" id="SM00198">
    <property type="entry name" value="SCP"/>
    <property type="match status" value="1"/>
</dbReference>
<feature type="domain" description="SCP" evidence="1">
    <location>
        <begin position="14"/>
        <end position="158"/>
    </location>
</feature>
<dbReference type="STRING" id="692275.M3BTA5"/>
<dbReference type="eggNOG" id="KOG3017">
    <property type="taxonomic scope" value="Eukaryota"/>
</dbReference>
<dbReference type="RefSeq" id="XP_016758011.1">
    <property type="nucleotide sequence ID" value="XM_016909161.1"/>
</dbReference>